<dbReference type="SUPFAM" id="SSF53474">
    <property type="entry name" value="alpha/beta-Hydrolases"/>
    <property type="match status" value="1"/>
</dbReference>
<protein>
    <submittedName>
        <fullName evidence="2">Hydrolase</fullName>
    </submittedName>
</protein>
<feature type="domain" description="AB hydrolase-1" evidence="1">
    <location>
        <begin position="21"/>
        <end position="246"/>
    </location>
</feature>
<dbReference type="Proteomes" id="UP000078428">
    <property type="component" value="Unassembled WGS sequence"/>
</dbReference>
<keyword evidence="3" id="KW-1185">Reference proteome</keyword>
<evidence type="ECO:0000313" key="3">
    <source>
        <dbReference type="Proteomes" id="UP000078428"/>
    </source>
</evidence>
<gene>
    <name evidence="2" type="ORF">A6A04_16080</name>
</gene>
<evidence type="ECO:0000313" key="2">
    <source>
        <dbReference type="EMBL" id="OAN51435.1"/>
    </source>
</evidence>
<dbReference type="Pfam" id="PF12697">
    <property type="entry name" value="Abhydrolase_6"/>
    <property type="match status" value="1"/>
</dbReference>
<organism evidence="2 3">
    <name type="scientific">Paramagnetospirillum marisnigri</name>
    <dbReference type="NCBI Taxonomy" id="1285242"/>
    <lineage>
        <taxon>Bacteria</taxon>
        <taxon>Pseudomonadati</taxon>
        <taxon>Pseudomonadota</taxon>
        <taxon>Alphaproteobacteria</taxon>
        <taxon>Rhodospirillales</taxon>
        <taxon>Magnetospirillaceae</taxon>
        <taxon>Paramagnetospirillum</taxon>
    </lineage>
</organism>
<dbReference type="OrthoDB" id="9814966at2"/>
<evidence type="ECO:0000259" key="1">
    <source>
        <dbReference type="Pfam" id="PF12697"/>
    </source>
</evidence>
<sequence>MKLELLYCRPTAATVAHPIPILFVHGSYCGAWVWSEHFMPFFARAGFTCHAVSLRGHGGSEGRFFSASLDDYVSDVRQAIDHIGGRCILVGHSMGGLVAQHCLADGDEVAAAVLMSSVPPSGLASSALHMSVFSPDVCMQLALLQSVGPAAVKGEVIRKALFAAETPAEDVARLLPRFQQESQRICVELMNPPRPRLPKPAGALPILVMGGDRDVLVPSFALYETAAYFDAELEVMSGAPHGLMLDSLWWEPTADRILGWLLAQGL</sequence>
<dbReference type="PANTHER" id="PTHR43194">
    <property type="entry name" value="HYDROLASE ALPHA/BETA FOLD FAMILY"/>
    <property type="match status" value="1"/>
</dbReference>
<keyword evidence="2" id="KW-0378">Hydrolase</keyword>
<dbReference type="GO" id="GO:0016787">
    <property type="term" value="F:hydrolase activity"/>
    <property type="evidence" value="ECO:0007669"/>
    <property type="project" value="UniProtKB-KW"/>
</dbReference>
<name>A0A178MSX2_9PROT</name>
<reference evidence="2 3" key="1">
    <citation type="submission" date="2016-04" db="EMBL/GenBank/DDBJ databases">
        <title>Draft genome sequence of freshwater magnetotactic bacteria Magnetospirillum marisnigri SP-1 and Magnetospirillum moscoviense BB-1.</title>
        <authorList>
            <person name="Koziaeva V."/>
            <person name="Dziuba M.V."/>
            <person name="Ivanov T.M."/>
            <person name="Kuznetsov B."/>
            <person name="Grouzdev D.S."/>
        </authorList>
    </citation>
    <scope>NUCLEOTIDE SEQUENCE [LARGE SCALE GENOMIC DNA]</scope>
    <source>
        <strain evidence="2 3">SP-1</strain>
    </source>
</reference>
<dbReference type="AlphaFoldDB" id="A0A178MSX2"/>
<proteinExistence type="predicted"/>
<dbReference type="PANTHER" id="PTHR43194:SF2">
    <property type="entry name" value="PEROXISOMAL MEMBRANE PROTEIN LPX1"/>
    <property type="match status" value="1"/>
</dbReference>
<comment type="caution">
    <text evidence="2">The sequence shown here is derived from an EMBL/GenBank/DDBJ whole genome shotgun (WGS) entry which is preliminary data.</text>
</comment>
<accession>A0A178MSX2</accession>
<dbReference type="InterPro" id="IPR000073">
    <property type="entry name" value="AB_hydrolase_1"/>
</dbReference>
<dbReference type="RefSeq" id="WP_068491530.1">
    <property type="nucleotide sequence ID" value="NZ_LWQT01000045.1"/>
</dbReference>
<dbReference type="EMBL" id="LWQT01000045">
    <property type="protein sequence ID" value="OAN51435.1"/>
    <property type="molecule type" value="Genomic_DNA"/>
</dbReference>
<dbReference type="Gene3D" id="3.40.50.1820">
    <property type="entry name" value="alpha/beta hydrolase"/>
    <property type="match status" value="1"/>
</dbReference>
<dbReference type="InterPro" id="IPR029058">
    <property type="entry name" value="AB_hydrolase_fold"/>
</dbReference>
<dbReference type="InterPro" id="IPR050228">
    <property type="entry name" value="Carboxylesterase_BioH"/>
</dbReference>
<dbReference type="STRING" id="1285242.A6A04_16080"/>